<dbReference type="Pfam" id="PF07715">
    <property type="entry name" value="Plug"/>
    <property type="match status" value="1"/>
</dbReference>
<evidence type="ECO:0000259" key="2">
    <source>
        <dbReference type="Pfam" id="PF07715"/>
    </source>
</evidence>
<dbReference type="RefSeq" id="WP_008198583.1">
    <property type="nucleotide sequence ID" value="NZ_CM001023.1"/>
</dbReference>
<name>A3I208_9BACT</name>
<keyword evidence="4" id="KW-1185">Reference proteome</keyword>
<evidence type="ECO:0000256" key="1">
    <source>
        <dbReference type="SAM" id="SignalP"/>
    </source>
</evidence>
<dbReference type="InterPro" id="IPR008969">
    <property type="entry name" value="CarboxyPept-like_regulatory"/>
</dbReference>
<dbReference type="Gene3D" id="2.60.40.1120">
    <property type="entry name" value="Carboxypeptidase-like, regulatory domain"/>
    <property type="match status" value="1"/>
</dbReference>
<dbReference type="Proteomes" id="UP000003919">
    <property type="component" value="Unassembled WGS sequence"/>
</dbReference>
<keyword evidence="1" id="KW-0732">Signal</keyword>
<dbReference type="EMBL" id="AAXU02000001">
    <property type="protein sequence ID" value="EAZ79412.1"/>
    <property type="molecule type" value="Genomic_DNA"/>
</dbReference>
<evidence type="ECO:0000313" key="4">
    <source>
        <dbReference type="Proteomes" id="UP000003919"/>
    </source>
</evidence>
<dbReference type="OrthoDB" id="1223654at2"/>
<reference evidence="3 4" key="1">
    <citation type="journal article" date="2011" name="J. Bacteriol.">
        <title>Complete genome sequence of Algoriphagus sp. PR1, bacterial prey of a colony-forming choanoflagellate.</title>
        <authorList>
            <person name="Alegado R.A."/>
            <person name="Ferriera S."/>
            <person name="Nusbaum C."/>
            <person name="Young S.K."/>
            <person name="Zeng Q."/>
            <person name="Imamovic A."/>
            <person name="Fairclough S.R."/>
            <person name="King N."/>
        </authorList>
    </citation>
    <scope>NUCLEOTIDE SEQUENCE [LARGE SCALE GENOMIC DNA]</scope>
    <source>
        <strain evidence="3 4">PR1</strain>
    </source>
</reference>
<dbReference type="SUPFAM" id="SSF49464">
    <property type="entry name" value="Carboxypeptidase regulatory domain-like"/>
    <property type="match status" value="1"/>
</dbReference>
<dbReference type="HOGENOM" id="CLU_330568_0_0_10"/>
<dbReference type="eggNOG" id="COG1629">
    <property type="taxonomic scope" value="Bacteria"/>
</dbReference>
<protein>
    <recommendedName>
        <fullName evidence="2">TonB-dependent receptor plug domain-containing protein</fullName>
    </recommendedName>
</protein>
<evidence type="ECO:0000313" key="3">
    <source>
        <dbReference type="EMBL" id="EAZ79412.1"/>
    </source>
</evidence>
<sequence>MKQSILLSLFVFIFFKVGAQNQSVSGVVLHGDTKLPVSEAHVFIPNTSFQTFTDSLGQYSLNNIPLGEWKLVFAKRGFKLIQKEAILKGGIPISISSTIYEIENDQQKELKPSKIKKARADFESLIKGGTKNENLVIVNPEVVSYFTDMETGEIWAKTKDQLIVQNLDLGYVVSVWLNSPINISQPITEGELLLAFFEMDFGTLEEKDFFNTNRVEAYQNSLTYELRRLIGEKGDSLELLPTNQEGEFLIKVVSPFQFSVNPNKSVEFKGEGIRIRSNGTVVKTNLLRMEGFPFSDSPLGQLPIDFNFDRALALNEIEKSPEALQEKIFLHTDKDIYLIGEELYFKAYLQLGNPMLIDEASQVLHIEIVDPSGYSMIHKVFPLVNGVADGKIFLSPELNTKDFIVKAYTLWGANYGIESEFYKPIQVLGSLWETNNTIQETRSERVKLFADKEAYQSKDSVTLNVMVNNSKGAIAAANLSLSVVKKNGVYFKNLSNENYVTYFSNDLNSTSVDTSSFSFEKEFGLTIKGQIVDKKDQISKSKLEVLVDGLLDKRELSPDQNGQFLLKGIHKEGEFSVLVKGIDAKGLPIEGVELGLMSSINHPDPLTLEFPSVQTLDTRPKGVDSLMSAYLELREGEILLDAVEVEDVKESGFGTMPYGKPQQVLEMDGVFLSGDTQQFIYSFSNRVGFKVAGVPPMILNQRGAQPGPPLILLNGSPITSITGPTIGSDPGDEQFRALQSINVFNIERVEVIKSVAVAYGDAGKYGVINIITKTSKDRENDVNTFEEFKLMGLEQSAVEAINNFDSESHTIFWDPNVRISSNQTSTSIKFKLPDDPGPFWVLVNGLNSSGEPVSGRFLLNQNQLSDN</sequence>
<gene>
    <name evidence="3" type="ORF">ALPR1_04198</name>
</gene>
<dbReference type="STRING" id="388413.ALPR1_04198"/>
<organism evidence="3 4">
    <name type="scientific">Algoriphagus machipongonensis</name>
    <dbReference type="NCBI Taxonomy" id="388413"/>
    <lineage>
        <taxon>Bacteria</taxon>
        <taxon>Pseudomonadati</taxon>
        <taxon>Bacteroidota</taxon>
        <taxon>Cytophagia</taxon>
        <taxon>Cytophagales</taxon>
        <taxon>Cyclobacteriaceae</taxon>
        <taxon>Algoriphagus</taxon>
    </lineage>
</organism>
<proteinExistence type="predicted"/>
<comment type="caution">
    <text evidence="3">The sequence shown here is derived from an EMBL/GenBank/DDBJ whole genome shotgun (WGS) entry which is preliminary data.</text>
</comment>
<dbReference type="Pfam" id="PF13715">
    <property type="entry name" value="CarbopepD_reg_2"/>
    <property type="match status" value="1"/>
</dbReference>
<accession>A3I208</accession>
<feature type="domain" description="TonB-dependent receptor plug" evidence="2">
    <location>
        <begin position="700"/>
        <end position="766"/>
    </location>
</feature>
<dbReference type="SUPFAM" id="SSF56935">
    <property type="entry name" value="Porins"/>
    <property type="match status" value="1"/>
</dbReference>
<dbReference type="InterPro" id="IPR037066">
    <property type="entry name" value="Plug_dom_sf"/>
</dbReference>
<dbReference type="Gene3D" id="2.60.40.1930">
    <property type="match status" value="1"/>
</dbReference>
<dbReference type="AlphaFoldDB" id="A3I208"/>
<feature type="chain" id="PRO_5002653624" description="TonB-dependent receptor plug domain-containing protein" evidence="1">
    <location>
        <begin position="20"/>
        <end position="867"/>
    </location>
</feature>
<dbReference type="Gene3D" id="2.170.130.10">
    <property type="entry name" value="TonB-dependent receptor, plug domain"/>
    <property type="match status" value="1"/>
</dbReference>
<dbReference type="InterPro" id="IPR012910">
    <property type="entry name" value="Plug_dom"/>
</dbReference>
<feature type="signal peptide" evidence="1">
    <location>
        <begin position="1"/>
        <end position="19"/>
    </location>
</feature>